<protein>
    <submittedName>
        <fullName evidence="2">Uncharacterized protein</fullName>
    </submittedName>
</protein>
<evidence type="ECO:0000313" key="2">
    <source>
        <dbReference type="EMBL" id="KAJ1126635.1"/>
    </source>
</evidence>
<organism evidence="2 3">
    <name type="scientific">Pleurodeles waltl</name>
    <name type="common">Iberian ribbed newt</name>
    <dbReference type="NCBI Taxonomy" id="8319"/>
    <lineage>
        <taxon>Eukaryota</taxon>
        <taxon>Metazoa</taxon>
        <taxon>Chordata</taxon>
        <taxon>Craniata</taxon>
        <taxon>Vertebrata</taxon>
        <taxon>Euteleostomi</taxon>
        <taxon>Amphibia</taxon>
        <taxon>Batrachia</taxon>
        <taxon>Caudata</taxon>
        <taxon>Salamandroidea</taxon>
        <taxon>Salamandridae</taxon>
        <taxon>Pleurodelinae</taxon>
        <taxon>Pleurodeles</taxon>
    </lineage>
</organism>
<accession>A0AAV7PMJ9</accession>
<keyword evidence="3" id="KW-1185">Reference proteome</keyword>
<evidence type="ECO:0000313" key="3">
    <source>
        <dbReference type="Proteomes" id="UP001066276"/>
    </source>
</evidence>
<name>A0AAV7PMJ9_PLEWA</name>
<gene>
    <name evidence="2" type="ORF">NDU88_005042</name>
</gene>
<evidence type="ECO:0000256" key="1">
    <source>
        <dbReference type="SAM" id="MobiDB-lite"/>
    </source>
</evidence>
<dbReference type="EMBL" id="JANPWB010000011">
    <property type="protein sequence ID" value="KAJ1126635.1"/>
    <property type="molecule type" value="Genomic_DNA"/>
</dbReference>
<dbReference type="AlphaFoldDB" id="A0AAV7PMJ9"/>
<comment type="caution">
    <text evidence="2">The sequence shown here is derived from an EMBL/GenBank/DDBJ whole genome shotgun (WGS) entry which is preliminary data.</text>
</comment>
<feature type="region of interest" description="Disordered" evidence="1">
    <location>
        <begin position="1"/>
        <end position="51"/>
    </location>
</feature>
<sequence length="75" mass="7933">MGAAPPTPHRQQNTATSPPPASMAVGGSPSVKGQRAANGHNRLSSKPPPLAVFRMAVPRRSWEKTAEVKMTPYVS</sequence>
<proteinExistence type="predicted"/>
<dbReference type="Proteomes" id="UP001066276">
    <property type="component" value="Chromosome 7"/>
</dbReference>
<reference evidence="2" key="1">
    <citation type="journal article" date="2022" name="bioRxiv">
        <title>Sequencing and chromosome-scale assembly of the giantPleurodeles waltlgenome.</title>
        <authorList>
            <person name="Brown T."/>
            <person name="Elewa A."/>
            <person name="Iarovenko S."/>
            <person name="Subramanian E."/>
            <person name="Araus A.J."/>
            <person name="Petzold A."/>
            <person name="Susuki M."/>
            <person name="Suzuki K.-i.T."/>
            <person name="Hayashi T."/>
            <person name="Toyoda A."/>
            <person name="Oliveira C."/>
            <person name="Osipova E."/>
            <person name="Leigh N.D."/>
            <person name="Simon A."/>
            <person name="Yun M.H."/>
        </authorList>
    </citation>
    <scope>NUCLEOTIDE SEQUENCE</scope>
    <source>
        <strain evidence="2">20211129_DDA</strain>
        <tissue evidence="2">Liver</tissue>
    </source>
</reference>